<evidence type="ECO:0000313" key="3">
    <source>
        <dbReference type="Proteomes" id="UP000541347"/>
    </source>
</evidence>
<organism evidence="2 3">
    <name type="scientific">Pannonibacter tanglangensis</name>
    <dbReference type="NCBI Taxonomy" id="2750084"/>
    <lineage>
        <taxon>Bacteria</taxon>
        <taxon>Pseudomonadati</taxon>
        <taxon>Pseudomonadota</taxon>
        <taxon>Alphaproteobacteria</taxon>
        <taxon>Hyphomicrobiales</taxon>
        <taxon>Stappiaceae</taxon>
        <taxon>Pannonibacter</taxon>
    </lineage>
</organism>
<feature type="compositionally biased region" description="Basic and acidic residues" evidence="1">
    <location>
        <begin position="40"/>
        <end position="54"/>
    </location>
</feature>
<protein>
    <submittedName>
        <fullName evidence="2">DUF3775 domain-containing protein</fullName>
    </submittedName>
</protein>
<dbReference type="Pfam" id="PF12616">
    <property type="entry name" value="DUF3775"/>
    <property type="match status" value="1"/>
</dbReference>
<dbReference type="EMBL" id="JAABLP010000002">
    <property type="protein sequence ID" value="NBN63425.1"/>
    <property type="molecule type" value="Genomic_DNA"/>
</dbReference>
<evidence type="ECO:0000256" key="1">
    <source>
        <dbReference type="SAM" id="MobiDB-lite"/>
    </source>
</evidence>
<comment type="caution">
    <text evidence="2">The sequence shown here is derived from an EMBL/GenBank/DDBJ whole genome shotgun (WGS) entry which is preliminary data.</text>
</comment>
<accession>A0ABW9ZF13</accession>
<sequence length="136" mass="15123">MVVDLSLSPDTIRMFAQKARSASTALDDAYEDRGETNIELDPDRLAGSHHHDALAEEESEDLSEEELRELLDDLNVDEASELVAIVWIGRGDYEASDFLQAVEEARDRAFTATSGYLLRMPMLADHLENGLETLGL</sequence>
<feature type="region of interest" description="Disordered" evidence="1">
    <location>
        <begin position="40"/>
        <end position="65"/>
    </location>
</feature>
<dbReference type="RefSeq" id="WP_161675323.1">
    <property type="nucleotide sequence ID" value="NZ_JAABLP010000002.1"/>
</dbReference>
<proteinExistence type="predicted"/>
<name>A0ABW9ZF13_9HYPH</name>
<dbReference type="Proteomes" id="UP000541347">
    <property type="component" value="Unassembled WGS sequence"/>
</dbReference>
<evidence type="ECO:0000313" key="2">
    <source>
        <dbReference type="EMBL" id="NBN63425.1"/>
    </source>
</evidence>
<dbReference type="InterPro" id="IPR022254">
    <property type="entry name" value="DUF3775"/>
</dbReference>
<reference evidence="2 3" key="1">
    <citation type="submission" date="2020-01" db="EMBL/GenBank/DDBJ databases">
        <authorList>
            <person name="Peng S.Y."/>
            <person name="Li J."/>
            <person name="Wang M."/>
            <person name="Wang L."/>
            <person name="Wang C.Q."/>
            <person name="Wang J.R."/>
        </authorList>
    </citation>
    <scope>NUCLEOTIDE SEQUENCE [LARGE SCALE GENOMIC DNA]</scope>
    <source>
        <strain evidence="2 3">XCT-34</strain>
    </source>
</reference>
<keyword evidence="3" id="KW-1185">Reference proteome</keyword>
<feature type="compositionally biased region" description="Acidic residues" evidence="1">
    <location>
        <begin position="55"/>
        <end position="65"/>
    </location>
</feature>
<gene>
    <name evidence="2" type="ORF">GWI71_07005</name>
</gene>